<dbReference type="Proteomes" id="UP000183413">
    <property type="component" value="Unassembled WGS sequence"/>
</dbReference>
<feature type="domain" description="HTH iclR-type" evidence="4">
    <location>
        <begin position="5"/>
        <end position="64"/>
    </location>
</feature>
<reference evidence="6 7" key="1">
    <citation type="submission" date="2016-10" db="EMBL/GenBank/DDBJ databases">
        <authorList>
            <person name="de Groot N.N."/>
        </authorList>
    </citation>
    <scope>NUCLEOTIDE SEQUENCE [LARGE SCALE GENOMIC DNA]</scope>
    <source>
        <strain evidence="6 7">DSM 43067</strain>
    </source>
</reference>
<evidence type="ECO:0000256" key="3">
    <source>
        <dbReference type="ARBA" id="ARBA00023163"/>
    </source>
</evidence>
<dbReference type="GO" id="GO:0003700">
    <property type="term" value="F:DNA-binding transcription factor activity"/>
    <property type="evidence" value="ECO:0007669"/>
    <property type="project" value="TreeGrafter"/>
</dbReference>
<dbReference type="InterPro" id="IPR036388">
    <property type="entry name" value="WH-like_DNA-bd_sf"/>
</dbReference>
<dbReference type="PROSITE" id="PS51078">
    <property type="entry name" value="ICLR_ED"/>
    <property type="match status" value="1"/>
</dbReference>
<dbReference type="PANTHER" id="PTHR30136">
    <property type="entry name" value="HELIX-TURN-HELIX TRANSCRIPTIONAL REGULATOR, ICLR FAMILY"/>
    <property type="match status" value="1"/>
</dbReference>
<dbReference type="InterPro" id="IPR029016">
    <property type="entry name" value="GAF-like_dom_sf"/>
</dbReference>
<dbReference type="Pfam" id="PF01614">
    <property type="entry name" value="IclR_C"/>
    <property type="match status" value="1"/>
</dbReference>
<keyword evidence="1" id="KW-0805">Transcription regulation</keyword>
<dbReference type="PANTHER" id="PTHR30136:SF24">
    <property type="entry name" value="HTH-TYPE TRANSCRIPTIONAL REPRESSOR ALLR"/>
    <property type="match status" value="1"/>
</dbReference>
<dbReference type="SUPFAM" id="SSF46785">
    <property type="entry name" value="Winged helix' DNA-binding domain"/>
    <property type="match status" value="1"/>
</dbReference>
<keyword evidence="2" id="KW-0238">DNA-binding</keyword>
<dbReference type="SUPFAM" id="SSF55781">
    <property type="entry name" value="GAF domain-like"/>
    <property type="match status" value="1"/>
</dbReference>
<keyword evidence="3" id="KW-0804">Transcription</keyword>
<dbReference type="OrthoDB" id="156285at2"/>
<dbReference type="Gene3D" id="1.10.10.10">
    <property type="entry name" value="Winged helix-like DNA-binding domain superfamily/Winged helix DNA-binding domain"/>
    <property type="match status" value="1"/>
</dbReference>
<organism evidence="6 7">
    <name type="scientific">Actinomadura madurae</name>
    <dbReference type="NCBI Taxonomy" id="1993"/>
    <lineage>
        <taxon>Bacteria</taxon>
        <taxon>Bacillati</taxon>
        <taxon>Actinomycetota</taxon>
        <taxon>Actinomycetes</taxon>
        <taxon>Streptosporangiales</taxon>
        <taxon>Thermomonosporaceae</taxon>
        <taxon>Actinomadura</taxon>
    </lineage>
</organism>
<evidence type="ECO:0000313" key="6">
    <source>
        <dbReference type="EMBL" id="SFP05650.1"/>
    </source>
</evidence>
<evidence type="ECO:0000313" key="7">
    <source>
        <dbReference type="Proteomes" id="UP000183413"/>
    </source>
</evidence>
<gene>
    <name evidence="6" type="ORF">SAMN04489713_111194</name>
</gene>
<dbReference type="InterPro" id="IPR005471">
    <property type="entry name" value="Tscrpt_reg_IclR_N"/>
</dbReference>
<dbReference type="RefSeq" id="WP_075022853.1">
    <property type="nucleotide sequence ID" value="NZ_FOVH01000011.1"/>
</dbReference>
<name>A0A1I5M7Z2_9ACTN</name>
<evidence type="ECO:0000256" key="2">
    <source>
        <dbReference type="ARBA" id="ARBA00023125"/>
    </source>
</evidence>
<protein>
    <submittedName>
        <fullName evidence="6">Transcriptional regulator, IclR family</fullName>
    </submittedName>
</protein>
<dbReference type="AlphaFoldDB" id="A0A1I5M7Z2"/>
<proteinExistence type="predicted"/>
<dbReference type="PROSITE" id="PS51077">
    <property type="entry name" value="HTH_ICLR"/>
    <property type="match status" value="1"/>
</dbReference>
<evidence type="ECO:0000256" key="1">
    <source>
        <dbReference type="ARBA" id="ARBA00023015"/>
    </source>
</evidence>
<dbReference type="GO" id="GO:0045892">
    <property type="term" value="P:negative regulation of DNA-templated transcription"/>
    <property type="evidence" value="ECO:0007669"/>
    <property type="project" value="TreeGrafter"/>
</dbReference>
<dbReference type="EMBL" id="FOVH01000011">
    <property type="protein sequence ID" value="SFP05650.1"/>
    <property type="molecule type" value="Genomic_DNA"/>
</dbReference>
<dbReference type="InterPro" id="IPR050707">
    <property type="entry name" value="HTH_MetabolicPath_Reg"/>
</dbReference>
<dbReference type="SMART" id="SM00346">
    <property type="entry name" value="HTH_ICLR"/>
    <property type="match status" value="1"/>
</dbReference>
<dbReference type="Gene3D" id="3.30.450.40">
    <property type="match status" value="1"/>
</dbReference>
<dbReference type="eggNOG" id="COG1414">
    <property type="taxonomic scope" value="Bacteria"/>
</dbReference>
<feature type="domain" description="IclR-ED" evidence="5">
    <location>
        <begin position="65"/>
        <end position="233"/>
    </location>
</feature>
<evidence type="ECO:0000259" key="4">
    <source>
        <dbReference type="PROSITE" id="PS51077"/>
    </source>
</evidence>
<keyword evidence="7" id="KW-1185">Reference proteome</keyword>
<dbReference type="STRING" id="1993.SAMN04489713_111194"/>
<dbReference type="InParanoid" id="A0A1I5M7Z2"/>
<accession>A0A1I5M7Z2</accession>
<dbReference type="Pfam" id="PF09339">
    <property type="entry name" value="HTH_IclR"/>
    <property type="match status" value="1"/>
</dbReference>
<sequence length="236" mass="25520">MPEVSKTTDGALNILEYLGDRGGTTIAEVARDLGLSRTVAYRLLSTLEVRGFIRRTAGVYRLGPKLFALAQHVEWAVRDAAHSHMATLVDSLRETVVLVVRDRWESLSVHRIVSRDHIVQVSYPPGLRHHILATGSGKVMAAFGDEDELHHLVGDDRALASELARIRRRGYTSGNEENQSGLWALAAPISSIDGVAASVAVYTPTDKDRMAAVSKATDQVVAAAEAISTQLTSAEA</sequence>
<dbReference type="InterPro" id="IPR036390">
    <property type="entry name" value="WH_DNA-bd_sf"/>
</dbReference>
<dbReference type="GO" id="GO:0003677">
    <property type="term" value="F:DNA binding"/>
    <property type="evidence" value="ECO:0007669"/>
    <property type="project" value="UniProtKB-KW"/>
</dbReference>
<dbReference type="InterPro" id="IPR014757">
    <property type="entry name" value="Tscrpt_reg_IclR_C"/>
</dbReference>
<evidence type="ECO:0000259" key="5">
    <source>
        <dbReference type="PROSITE" id="PS51078"/>
    </source>
</evidence>